<evidence type="ECO:0000259" key="2">
    <source>
        <dbReference type="Pfam" id="PF02470"/>
    </source>
</evidence>
<evidence type="ECO:0000256" key="1">
    <source>
        <dbReference type="SAM" id="Phobius"/>
    </source>
</evidence>
<evidence type="ECO:0000313" key="4">
    <source>
        <dbReference type="Proteomes" id="UP001594351"/>
    </source>
</evidence>
<sequence length="144" mass="16022">MEETQKKQILTNIRVGFFFLLIISIIMVILFLVKSKTDLLEPQYEFTINFPQIQGLKLGAAVQLAGVRIGEVNKIKFPEDLNMTSVLVTVKVKKSAMSRIRQNGAIYIDSPSLLSEKNIQITFGTEDSPIVKDGDVLDGLPAKP</sequence>
<dbReference type="Pfam" id="PF02470">
    <property type="entry name" value="MlaD"/>
    <property type="match status" value="1"/>
</dbReference>
<keyword evidence="1" id="KW-0472">Membrane</keyword>
<dbReference type="Proteomes" id="UP001594351">
    <property type="component" value="Unassembled WGS sequence"/>
</dbReference>
<accession>A0ABV6Z672</accession>
<dbReference type="EMBL" id="JBHPBY010000615">
    <property type="protein sequence ID" value="MFC1853828.1"/>
    <property type="molecule type" value="Genomic_DNA"/>
</dbReference>
<evidence type="ECO:0000313" key="3">
    <source>
        <dbReference type="EMBL" id="MFC1853828.1"/>
    </source>
</evidence>
<gene>
    <name evidence="3" type="ORF">ACFL27_26895</name>
</gene>
<dbReference type="InterPro" id="IPR052336">
    <property type="entry name" value="MlaD_Phospholipid_Transporter"/>
</dbReference>
<keyword evidence="1" id="KW-0812">Transmembrane</keyword>
<feature type="transmembrane region" description="Helical" evidence="1">
    <location>
        <begin position="12"/>
        <end position="33"/>
    </location>
</feature>
<proteinExistence type="predicted"/>
<feature type="domain" description="Mce/MlaD" evidence="2">
    <location>
        <begin position="43"/>
        <end position="124"/>
    </location>
</feature>
<dbReference type="PANTHER" id="PTHR33371">
    <property type="entry name" value="INTERMEMBRANE PHOSPHOLIPID TRANSPORT SYSTEM BINDING PROTEIN MLAD-RELATED"/>
    <property type="match status" value="1"/>
</dbReference>
<comment type="caution">
    <text evidence="3">The sequence shown here is derived from an EMBL/GenBank/DDBJ whole genome shotgun (WGS) entry which is preliminary data.</text>
</comment>
<keyword evidence="1" id="KW-1133">Transmembrane helix</keyword>
<dbReference type="PANTHER" id="PTHR33371:SF4">
    <property type="entry name" value="INTERMEMBRANE PHOSPHOLIPID TRANSPORT SYSTEM BINDING PROTEIN MLAD"/>
    <property type="match status" value="1"/>
</dbReference>
<dbReference type="InterPro" id="IPR003399">
    <property type="entry name" value="Mce/MlaD"/>
</dbReference>
<protein>
    <submittedName>
        <fullName evidence="3">MlaD family protein</fullName>
    </submittedName>
</protein>
<reference evidence="3 4" key="1">
    <citation type="submission" date="2024-09" db="EMBL/GenBank/DDBJ databases">
        <title>Laminarin stimulates single cell rates of sulfate reduction while oxygen inhibits transcriptomic activity in coastal marine sediment.</title>
        <authorList>
            <person name="Lindsay M."/>
            <person name="Orcutt B."/>
            <person name="Emerson D."/>
            <person name="Stepanauskas R."/>
            <person name="D'Angelo T."/>
        </authorList>
    </citation>
    <scope>NUCLEOTIDE SEQUENCE [LARGE SCALE GENOMIC DNA]</scope>
    <source>
        <strain evidence="3">SAG AM-311-K15</strain>
    </source>
</reference>
<organism evidence="3 4">
    <name type="scientific">candidate division CSSED10-310 bacterium</name>
    <dbReference type="NCBI Taxonomy" id="2855610"/>
    <lineage>
        <taxon>Bacteria</taxon>
        <taxon>Bacteria division CSSED10-310</taxon>
    </lineage>
</organism>
<keyword evidence="4" id="KW-1185">Reference proteome</keyword>
<name>A0ABV6Z672_UNCC1</name>